<dbReference type="GO" id="GO:0004672">
    <property type="term" value="F:protein kinase activity"/>
    <property type="evidence" value="ECO:0007669"/>
    <property type="project" value="InterPro"/>
</dbReference>
<evidence type="ECO:0000256" key="1">
    <source>
        <dbReference type="SAM" id="MobiDB-lite"/>
    </source>
</evidence>
<dbReference type="Gene3D" id="1.10.510.10">
    <property type="entry name" value="Transferase(Phosphotransferase) domain 1"/>
    <property type="match status" value="1"/>
</dbReference>
<dbReference type="InterPro" id="IPR008266">
    <property type="entry name" value="Tyr_kinase_AS"/>
</dbReference>
<organism evidence="3 4">
    <name type="scientific">Pleurotus ostreatus</name>
    <name type="common">Oyster mushroom</name>
    <name type="synonym">White-rot fungus</name>
    <dbReference type="NCBI Taxonomy" id="5322"/>
    <lineage>
        <taxon>Eukaryota</taxon>
        <taxon>Fungi</taxon>
        <taxon>Dikarya</taxon>
        <taxon>Basidiomycota</taxon>
        <taxon>Agaricomycotina</taxon>
        <taxon>Agaricomycetes</taxon>
        <taxon>Agaricomycetidae</taxon>
        <taxon>Agaricales</taxon>
        <taxon>Pleurotineae</taxon>
        <taxon>Pleurotaceae</taxon>
        <taxon>Pleurotus</taxon>
    </lineage>
</organism>
<evidence type="ECO:0000313" key="3">
    <source>
        <dbReference type="EMBL" id="KAF7420728.1"/>
    </source>
</evidence>
<dbReference type="OrthoDB" id="5569250at2759"/>
<dbReference type="VEuPathDB" id="FungiDB:PC9H_011246"/>
<dbReference type="Pfam" id="PF17667">
    <property type="entry name" value="Pkinase_fungal"/>
    <property type="match status" value="1"/>
</dbReference>
<evidence type="ECO:0000313" key="4">
    <source>
        <dbReference type="Proteomes" id="UP000623687"/>
    </source>
</evidence>
<evidence type="ECO:0000259" key="2">
    <source>
        <dbReference type="Pfam" id="PF17667"/>
    </source>
</evidence>
<name>A0A8H6ZLE7_PLEOS</name>
<dbReference type="Proteomes" id="UP000623687">
    <property type="component" value="Unassembled WGS sequence"/>
</dbReference>
<dbReference type="SUPFAM" id="SSF56112">
    <property type="entry name" value="Protein kinase-like (PK-like)"/>
    <property type="match status" value="1"/>
</dbReference>
<feature type="compositionally biased region" description="Basic and acidic residues" evidence="1">
    <location>
        <begin position="772"/>
        <end position="787"/>
    </location>
</feature>
<proteinExistence type="predicted"/>
<gene>
    <name evidence="3" type="ORF">PC9H_011246</name>
</gene>
<feature type="domain" description="Fungal-type protein kinase" evidence="2">
    <location>
        <begin position="387"/>
        <end position="521"/>
    </location>
</feature>
<dbReference type="AlphaFoldDB" id="A0A8H6ZLE7"/>
<sequence>MAHIPVAGAWALASTVQVIRVIARSLPNRLLTHTVATDSLFASWVSFGHLFDLVVHETDAPSKSRTTMGGVVTWDCAPPPTFSSTGLNKPMNETFEALLQEKQLRSLVENYSSATPTNCNLFVLLLNCASSLIHDKWAPDKKLVVFRDGHVHKQTGLLHEFHAGELDLAMVIDVTNGLTDVDLVNSLPWYLALSTVEWKGEIEPGIEIEAMLETGAYLELAKQCRPDLVCMYGLLASPGGYSILYRSPFGPHTSREFDWGDVDALLAYIYTLYVPRPDLPSCDHTISRAITTNIYEPPTWNVCDGDEVYENCVTKDARDMTWVARVGTSPVTIKDTYRDVTACFREGEIYDILHKNGPAPGFLKVKKEYDVQCGGRPITVTCGNVMWVKKRLIMHTYGQPLRKCASLVEFLKCMYDILEAHRWAVQERNILHRDISIGNILVQAEDVEDGQEFTDLEYRPIFVNEVLNDDFRAPPMARLADMDNAAELDPDKAVSPTFVAKKRRVKVEPLRCRTGTPKYIARSPAIGLVLAMNGNWAVMPELSSDLAKKYRKAYSNNRSGMRVFADELSFHGGFHDLKLRMAHKDNRALRATEFRHRPRHDAESVFWCMVVFLLLAVPLGSPDQDAGEPALYDAWKLIGDHEIGSSTDCIDLRSRLLQSERWEEWLHEDLAHAGQLMCLLAVQVSPEWSMFVPPPHMFNLHEAMQRIILTHIHMWDGGEKDVKFDTERLRDPTDPYYWNYWELKRKENNVSPKSDLSGNTQSTSAAKLPGKRLADAIEEKEEPEAKRQNCTTEGTQADPYQLAFSPTCI</sequence>
<protein>
    <recommendedName>
        <fullName evidence="2">Fungal-type protein kinase domain-containing protein</fullName>
    </recommendedName>
</protein>
<feature type="compositionally biased region" description="Polar residues" evidence="1">
    <location>
        <begin position="749"/>
        <end position="765"/>
    </location>
</feature>
<dbReference type="InterPro" id="IPR040976">
    <property type="entry name" value="Pkinase_fungal"/>
</dbReference>
<feature type="region of interest" description="Disordered" evidence="1">
    <location>
        <begin position="749"/>
        <end position="798"/>
    </location>
</feature>
<dbReference type="EMBL" id="JACETU010000009">
    <property type="protein sequence ID" value="KAF7420728.1"/>
    <property type="molecule type" value="Genomic_DNA"/>
</dbReference>
<accession>A0A8H6ZLE7</accession>
<reference evidence="3" key="1">
    <citation type="submission" date="2019-07" db="EMBL/GenBank/DDBJ databases">
        <authorList>
            <person name="Palmer J.M."/>
        </authorList>
    </citation>
    <scope>NUCLEOTIDE SEQUENCE</scope>
    <source>
        <strain evidence="3">PC9</strain>
    </source>
</reference>
<dbReference type="InterPro" id="IPR011009">
    <property type="entry name" value="Kinase-like_dom_sf"/>
</dbReference>
<comment type="caution">
    <text evidence="3">The sequence shown here is derived from an EMBL/GenBank/DDBJ whole genome shotgun (WGS) entry which is preliminary data.</text>
</comment>
<dbReference type="RefSeq" id="XP_036626586.1">
    <property type="nucleotide sequence ID" value="XM_036780731.1"/>
</dbReference>
<dbReference type="GeneID" id="59381064"/>
<dbReference type="PROSITE" id="PS00109">
    <property type="entry name" value="PROTEIN_KINASE_TYR"/>
    <property type="match status" value="1"/>
</dbReference>
<keyword evidence="4" id="KW-1185">Reference proteome</keyword>